<organism evidence="1 2">
    <name type="scientific">Coccomyxa subellipsoidea</name>
    <dbReference type="NCBI Taxonomy" id="248742"/>
    <lineage>
        <taxon>Eukaryota</taxon>
        <taxon>Viridiplantae</taxon>
        <taxon>Chlorophyta</taxon>
        <taxon>core chlorophytes</taxon>
        <taxon>Trebouxiophyceae</taxon>
        <taxon>Trebouxiophyceae incertae sedis</taxon>
        <taxon>Coccomyxaceae</taxon>
        <taxon>Coccomyxa</taxon>
    </lineage>
</organism>
<evidence type="ECO:0000313" key="1">
    <source>
        <dbReference type="EMBL" id="KAK9902159.1"/>
    </source>
</evidence>
<sequence length="165" mass="15567">MKGGTLARAAVGTAAATGAAAGAVCASSETATDGAGPFGASRARPAAASRLTAEERRLSVARSRAVTLDSAVASDSAGAACCAWRRSDACGAGADARAAASGWAVGWSTLKTCGCWPIAAGAGRGAGIGREAAAEGAGVVAVPPLSACVSSCARATGSVRAVAGT</sequence>
<dbReference type="EMBL" id="JALJOT010000016">
    <property type="protein sequence ID" value="KAK9902159.1"/>
    <property type="molecule type" value="Genomic_DNA"/>
</dbReference>
<reference evidence="1 2" key="1">
    <citation type="journal article" date="2024" name="Nat. Commun.">
        <title>Phylogenomics reveals the evolutionary origins of lichenization in chlorophyte algae.</title>
        <authorList>
            <person name="Puginier C."/>
            <person name="Libourel C."/>
            <person name="Otte J."/>
            <person name="Skaloud P."/>
            <person name="Haon M."/>
            <person name="Grisel S."/>
            <person name="Petersen M."/>
            <person name="Berrin J.G."/>
            <person name="Delaux P.M."/>
            <person name="Dal Grande F."/>
            <person name="Keller J."/>
        </authorList>
    </citation>
    <scope>NUCLEOTIDE SEQUENCE [LARGE SCALE GENOMIC DNA]</scope>
    <source>
        <strain evidence="1 2">SAG 216-7</strain>
    </source>
</reference>
<accession>A0ABR2YCI9</accession>
<proteinExistence type="predicted"/>
<name>A0ABR2YCI9_9CHLO</name>
<dbReference type="Proteomes" id="UP001491310">
    <property type="component" value="Unassembled WGS sequence"/>
</dbReference>
<gene>
    <name evidence="1" type="ORF">WJX75_006345</name>
</gene>
<protein>
    <submittedName>
        <fullName evidence="1">Uncharacterized protein</fullName>
    </submittedName>
</protein>
<evidence type="ECO:0000313" key="2">
    <source>
        <dbReference type="Proteomes" id="UP001491310"/>
    </source>
</evidence>
<keyword evidence="2" id="KW-1185">Reference proteome</keyword>
<comment type="caution">
    <text evidence="1">The sequence shown here is derived from an EMBL/GenBank/DDBJ whole genome shotgun (WGS) entry which is preliminary data.</text>
</comment>